<dbReference type="Proteomes" id="UP000594261">
    <property type="component" value="Chromosome 4"/>
</dbReference>
<dbReference type="EMBL" id="LRBV02000004">
    <property type="status" value="NOT_ANNOTATED_CDS"/>
    <property type="molecule type" value="Genomic_DNA"/>
</dbReference>
<accession>A0A7N2LCE7</accession>
<dbReference type="Gene3D" id="1.10.8.430">
    <property type="entry name" value="Helical domain of apoptotic protease-activating factors"/>
    <property type="match status" value="1"/>
</dbReference>
<feature type="domain" description="Disease resistance protein winged helix" evidence="8">
    <location>
        <begin position="444"/>
        <end position="517"/>
    </location>
</feature>
<dbReference type="AlphaFoldDB" id="A0A7N2LCE7"/>
<dbReference type="SUPFAM" id="SSF52058">
    <property type="entry name" value="L domain-like"/>
    <property type="match status" value="2"/>
</dbReference>
<dbReference type="Gene3D" id="3.40.50.300">
    <property type="entry name" value="P-loop containing nucleotide triphosphate hydrolases"/>
    <property type="match status" value="1"/>
</dbReference>
<evidence type="ECO:0000256" key="3">
    <source>
        <dbReference type="ARBA" id="ARBA00022741"/>
    </source>
</evidence>
<reference evidence="10 11" key="1">
    <citation type="journal article" date="2016" name="G3 (Bethesda)">
        <title>First Draft Assembly and Annotation of the Genome of a California Endemic Oak Quercus lobata Nee (Fagaceae).</title>
        <authorList>
            <person name="Sork V.L."/>
            <person name="Fitz-Gibbon S.T."/>
            <person name="Puiu D."/>
            <person name="Crepeau M."/>
            <person name="Gugger P.F."/>
            <person name="Sherman R."/>
            <person name="Stevens K."/>
            <person name="Langley C.H."/>
            <person name="Pellegrini M."/>
            <person name="Salzberg S.L."/>
        </authorList>
    </citation>
    <scope>NUCLEOTIDE SEQUENCE [LARGE SCALE GENOMIC DNA]</scope>
    <source>
        <strain evidence="10 11">cv. SW786</strain>
    </source>
</reference>
<evidence type="ECO:0000259" key="6">
    <source>
        <dbReference type="Pfam" id="PF00931"/>
    </source>
</evidence>
<evidence type="ECO:0000313" key="11">
    <source>
        <dbReference type="Proteomes" id="UP000594261"/>
    </source>
</evidence>
<dbReference type="GO" id="GO:0006952">
    <property type="term" value="P:defense response"/>
    <property type="evidence" value="ECO:0007669"/>
    <property type="project" value="UniProtKB-KW"/>
</dbReference>
<dbReference type="Gramene" id="QL04p006095:mrna">
    <property type="protein sequence ID" value="QL04p006095:mrna"/>
    <property type="gene ID" value="QL04p006095"/>
</dbReference>
<dbReference type="PANTHER" id="PTHR36766">
    <property type="entry name" value="PLANT BROAD-SPECTRUM MILDEW RESISTANCE PROTEIN RPW8"/>
    <property type="match status" value="1"/>
</dbReference>
<dbReference type="Pfam" id="PF25019">
    <property type="entry name" value="LRR_R13L1-DRL21"/>
    <property type="match status" value="1"/>
</dbReference>
<dbReference type="PANTHER" id="PTHR36766:SF38">
    <property type="entry name" value="DISEASE RESISTANCE PROTEIN RGA3"/>
    <property type="match status" value="1"/>
</dbReference>
<keyword evidence="1" id="KW-0433">Leucine-rich repeat</keyword>
<dbReference type="Gene3D" id="1.10.10.10">
    <property type="entry name" value="Winged helix-like DNA-binding domain superfamily/Winged helix DNA-binding domain"/>
    <property type="match status" value="1"/>
</dbReference>
<keyword evidence="11" id="KW-1185">Reference proteome</keyword>
<dbReference type="InterPro" id="IPR002182">
    <property type="entry name" value="NB-ARC"/>
</dbReference>
<name>A0A7N2LCE7_QUELO</name>
<evidence type="ECO:0000313" key="10">
    <source>
        <dbReference type="EnsemblPlants" id="QL04p006095:mrna"/>
    </source>
</evidence>
<dbReference type="InterPro" id="IPR027417">
    <property type="entry name" value="P-loop_NTPase"/>
</dbReference>
<proteinExistence type="predicted"/>
<sequence length="1138" mass="130403">MAEAILCGVTQTIMENLGSAAFEKFGPLWNVKDDIESIKKTVSRIQAVLLDAVEQPNRNHQDRDWLEKLKDAFYDADDLLGEYKFHIELALQQEETSGNTAGKVRNFFRSIPLVFRNRKMSLGIIELRQNLIAMAQDRNNFHFNEGHVKPQVSLNRETIPCLPNKEVIGRDDDKNAIIKLLLEPNNDENVSVIAIVGIGGLGKTTLAQNVYNHEKVNAHFELKIWVWVSDVFKVTTIAEKLINGIDKDDSMELMRNKRRKFNPEVLMGQVHNTDPLRELVNKIYQKKFLLVLDDMWNENYKNWNDFKSLLIGGAKGSKIVITTRVKLVAEITRPVSTYALKGLSKDHSWSLFEKIAFRNRQETNNTKLVEIGREIVGKCQGVPLAIESIGNALYFEKKDGWLKIKDKVQENVIEQGGGNTFSILRLSYDNLPSYIKGCFAFCSLFPKSYEIDRMTLIQLWMAHGLIQFPNNIEQLEDVADECIKSLLCRSFLYESYYDKQDLTYRTYEMHVLYHDLALSIAGADCRLDYLDEKTRHVSFSSDSSFTKTLSLVKASSKVRTILFTHSKNASNAMDESTLSTLIESFPSLRALDLHGLKIEIMTNFIGKLIHLKYLDLSFNPIETLPDSITTLLNLQTLKLQECRKLEQLPRDITKLVSLRHLDNMGCYKLRLPQGLQKLTGLQSLLLFIARNNGGLGELNGLNNLKGTLEIQILEQLEDANSDCKAKNLREKQHLEKLKLSWAHQEGHDEMLLDSLQPHPNLKILDVYGYTGVTFSSWLSSIENLVEITLRRCDRGNHLPPLSKLPFLERLRLDEMKDLECISDCDIREEVSTLSFFPSLKFLHIWECPNLKGWWSSASMTNHQQHQHNRSLPSFPCLSSFFIKNCPNMTSMPLFPYLEKELFLINVSSKLFQEAILPSSFSSSSSHLSKLKDMYIENLPDVVSLPNGWVSNLISLEYLQIDSCKELNLGNDVDGMEWRYLNRLIDLRFYGLPKLNSLPVGLQHVKTLENLYIGNCENLKTLPRWIGNLILLKWFAIYNCLNLKSLPDEMRDLSSLQILEIRNCPELQRRCEKETGQDWDKIAHITKGFSGCNRADCGIQRVRQDTVPRSLVRLHLIASVADDMECRICLTGLLKRRAC</sequence>
<evidence type="ECO:0000259" key="7">
    <source>
        <dbReference type="Pfam" id="PF18052"/>
    </source>
</evidence>
<dbReference type="InParanoid" id="A0A7N2LCE7"/>
<feature type="domain" description="R13L1/DRL21-like LRR repeat region" evidence="9">
    <location>
        <begin position="695"/>
        <end position="815"/>
    </location>
</feature>
<dbReference type="GO" id="GO:0051707">
    <property type="term" value="P:response to other organism"/>
    <property type="evidence" value="ECO:0007669"/>
    <property type="project" value="UniProtKB-ARBA"/>
</dbReference>
<dbReference type="InterPro" id="IPR036388">
    <property type="entry name" value="WH-like_DNA-bd_sf"/>
</dbReference>
<keyword evidence="2" id="KW-0677">Repeat</keyword>
<dbReference type="Gene3D" id="1.20.5.4130">
    <property type="match status" value="1"/>
</dbReference>
<evidence type="ECO:0000256" key="1">
    <source>
        <dbReference type="ARBA" id="ARBA00022614"/>
    </source>
</evidence>
<dbReference type="Pfam" id="PF23559">
    <property type="entry name" value="WHD_DRP"/>
    <property type="match status" value="1"/>
</dbReference>
<evidence type="ECO:0000256" key="4">
    <source>
        <dbReference type="ARBA" id="ARBA00022821"/>
    </source>
</evidence>
<evidence type="ECO:0000256" key="2">
    <source>
        <dbReference type="ARBA" id="ARBA00022737"/>
    </source>
</evidence>
<feature type="domain" description="Disease resistance N-terminal" evidence="7">
    <location>
        <begin position="11"/>
        <end position="90"/>
    </location>
</feature>
<dbReference type="InterPro" id="IPR056789">
    <property type="entry name" value="LRR_R13L1-DRL21"/>
</dbReference>
<dbReference type="Gene3D" id="3.80.10.10">
    <property type="entry name" value="Ribonuclease Inhibitor"/>
    <property type="match status" value="2"/>
</dbReference>
<evidence type="ECO:0000256" key="5">
    <source>
        <dbReference type="ARBA" id="ARBA00022840"/>
    </source>
</evidence>
<organism evidence="10 11">
    <name type="scientific">Quercus lobata</name>
    <name type="common">Valley oak</name>
    <dbReference type="NCBI Taxonomy" id="97700"/>
    <lineage>
        <taxon>Eukaryota</taxon>
        <taxon>Viridiplantae</taxon>
        <taxon>Streptophyta</taxon>
        <taxon>Embryophyta</taxon>
        <taxon>Tracheophyta</taxon>
        <taxon>Spermatophyta</taxon>
        <taxon>Magnoliopsida</taxon>
        <taxon>eudicotyledons</taxon>
        <taxon>Gunneridae</taxon>
        <taxon>Pentapetalae</taxon>
        <taxon>rosids</taxon>
        <taxon>fabids</taxon>
        <taxon>Fagales</taxon>
        <taxon>Fagaceae</taxon>
        <taxon>Quercus</taxon>
    </lineage>
</organism>
<dbReference type="SUPFAM" id="SSF52540">
    <property type="entry name" value="P-loop containing nucleoside triphosphate hydrolases"/>
    <property type="match status" value="1"/>
</dbReference>
<dbReference type="InterPro" id="IPR041118">
    <property type="entry name" value="Rx_N"/>
</dbReference>
<evidence type="ECO:0000259" key="8">
    <source>
        <dbReference type="Pfam" id="PF23559"/>
    </source>
</evidence>
<protein>
    <submittedName>
        <fullName evidence="10">Uncharacterized protein</fullName>
    </submittedName>
</protein>
<dbReference type="PROSITE" id="PS51450">
    <property type="entry name" value="LRR"/>
    <property type="match status" value="1"/>
</dbReference>
<dbReference type="GO" id="GO:0005524">
    <property type="term" value="F:ATP binding"/>
    <property type="evidence" value="ECO:0007669"/>
    <property type="project" value="UniProtKB-KW"/>
</dbReference>
<keyword evidence="3" id="KW-0547">Nucleotide-binding</keyword>
<keyword evidence="5" id="KW-0067">ATP-binding</keyword>
<dbReference type="PRINTS" id="PR00364">
    <property type="entry name" value="DISEASERSIST"/>
</dbReference>
<dbReference type="InterPro" id="IPR001611">
    <property type="entry name" value="Leu-rich_rpt"/>
</dbReference>
<dbReference type="InterPro" id="IPR032675">
    <property type="entry name" value="LRR_dom_sf"/>
</dbReference>
<keyword evidence="4" id="KW-0611">Plant defense</keyword>
<feature type="domain" description="NB-ARC" evidence="6">
    <location>
        <begin position="171"/>
        <end position="361"/>
    </location>
</feature>
<evidence type="ECO:0000259" key="9">
    <source>
        <dbReference type="Pfam" id="PF25019"/>
    </source>
</evidence>
<dbReference type="EnsemblPlants" id="QL04p006095:mrna">
    <property type="protein sequence ID" value="QL04p006095:mrna"/>
    <property type="gene ID" value="QL04p006095"/>
</dbReference>
<dbReference type="InterPro" id="IPR058922">
    <property type="entry name" value="WHD_DRP"/>
</dbReference>
<dbReference type="GO" id="GO:0043531">
    <property type="term" value="F:ADP binding"/>
    <property type="evidence" value="ECO:0007669"/>
    <property type="project" value="InterPro"/>
</dbReference>
<dbReference type="InterPro" id="IPR042197">
    <property type="entry name" value="Apaf_helical"/>
</dbReference>
<dbReference type="Pfam" id="PF00931">
    <property type="entry name" value="NB-ARC"/>
    <property type="match status" value="1"/>
</dbReference>
<reference evidence="10" key="2">
    <citation type="submission" date="2021-01" db="UniProtKB">
        <authorList>
            <consortium name="EnsemblPlants"/>
        </authorList>
    </citation>
    <scope>IDENTIFICATION</scope>
</reference>
<dbReference type="Pfam" id="PF18052">
    <property type="entry name" value="Rx_N"/>
    <property type="match status" value="1"/>
</dbReference>